<dbReference type="SUPFAM" id="SSF51730">
    <property type="entry name" value="FAD-linked oxidoreductase"/>
    <property type="match status" value="1"/>
</dbReference>
<dbReference type="PANTHER" id="PTHR45754:SF3">
    <property type="entry name" value="METHYLENETETRAHYDROFOLATE REDUCTASE (NADPH)"/>
    <property type="match status" value="1"/>
</dbReference>
<dbReference type="Pfam" id="PF02219">
    <property type="entry name" value="MTHFR"/>
    <property type="match status" value="1"/>
</dbReference>
<keyword evidence="5 8" id="KW-0274">FAD</keyword>
<reference evidence="9" key="1">
    <citation type="submission" date="2022-05" db="EMBL/GenBank/DDBJ databases">
        <title>Comparative Genomics of Spacecraft Associated Microbes.</title>
        <authorList>
            <person name="Tran M.T."/>
            <person name="Wright A."/>
            <person name="Seuylemezian A."/>
            <person name="Eisen J."/>
            <person name="Coil D."/>
        </authorList>
    </citation>
    <scope>NUCLEOTIDE SEQUENCE</scope>
    <source>
        <strain evidence="9">214.1.1</strain>
    </source>
</reference>
<dbReference type="Gene3D" id="3.20.20.220">
    <property type="match status" value="1"/>
</dbReference>
<comment type="pathway">
    <text evidence="2 8">One-carbon metabolism; tetrahydrofolate interconversion.</text>
</comment>
<dbReference type="CDD" id="cd00537">
    <property type="entry name" value="MTHFR"/>
    <property type="match status" value="1"/>
</dbReference>
<proteinExistence type="inferred from homology"/>
<gene>
    <name evidence="9" type="ORF">M3202_21050</name>
</gene>
<dbReference type="PANTHER" id="PTHR45754">
    <property type="entry name" value="METHYLENETETRAHYDROFOLATE REDUCTASE"/>
    <property type="match status" value="1"/>
</dbReference>
<organism evidence="9 10">
    <name type="scientific">Halalkalibacter oceani</name>
    <dbReference type="NCBI Taxonomy" id="1653776"/>
    <lineage>
        <taxon>Bacteria</taxon>
        <taxon>Bacillati</taxon>
        <taxon>Bacillota</taxon>
        <taxon>Bacilli</taxon>
        <taxon>Bacillales</taxon>
        <taxon>Bacillaceae</taxon>
        <taxon>Halalkalibacter</taxon>
    </lineage>
</organism>
<evidence type="ECO:0000313" key="9">
    <source>
        <dbReference type="EMBL" id="MCM3716537.1"/>
    </source>
</evidence>
<comment type="caution">
    <text evidence="9">The sequence shown here is derived from an EMBL/GenBank/DDBJ whole genome shotgun (WGS) entry which is preliminary data.</text>
</comment>
<evidence type="ECO:0000256" key="1">
    <source>
        <dbReference type="ARBA" id="ARBA00001974"/>
    </source>
</evidence>
<evidence type="ECO:0000256" key="6">
    <source>
        <dbReference type="ARBA" id="ARBA00023002"/>
    </source>
</evidence>
<keyword evidence="6 8" id="KW-0560">Oxidoreductase</keyword>
<dbReference type="InterPro" id="IPR003171">
    <property type="entry name" value="Mehydrof_redctse-like"/>
</dbReference>
<evidence type="ECO:0000313" key="10">
    <source>
        <dbReference type="Proteomes" id="UP001139179"/>
    </source>
</evidence>
<dbReference type="Proteomes" id="UP001139179">
    <property type="component" value="Unassembled WGS sequence"/>
</dbReference>
<dbReference type="InterPro" id="IPR029041">
    <property type="entry name" value="FAD-linked_oxidoreductase-like"/>
</dbReference>
<evidence type="ECO:0000256" key="5">
    <source>
        <dbReference type="ARBA" id="ARBA00022827"/>
    </source>
</evidence>
<accession>A0A9X2DUA4</accession>
<protein>
    <recommendedName>
        <fullName evidence="8">Methylenetetrahydrofolate reductase</fullName>
    </recommendedName>
</protein>
<comment type="cofactor">
    <cofactor evidence="1 8">
        <name>FAD</name>
        <dbReference type="ChEBI" id="CHEBI:57692"/>
    </cofactor>
</comment>
<dbReference type="GO" id="GO:0009086">
    <property type="term" value="P:methionine biosynthetic process"/>
    <property type="evidence" value="ECO:0007669"/>
    <property type="project" value="TreeGrafter"/>
</dbReference>
<evidence type="ECO:0000256" key="8">
    <source>
        <dbReference type="RuleBase" id="RU003862"/>
    </source>
</evidence>
<dbReference type="RefSeq" id="WP_251225186.1">
    <property type="nucleotide sequence ID" value="NZ_JAMBOL010000042.1"/>
</dbReference>
<sequence length="307" mass="34044">MSIYLGNDVDPSNHFTVTSELVPPRDWNPYPIIEQAAGYRGLVDAVDISDNLLAVARMSPTVCAFFLRQIGINPIVQINLRDRNRMGIQSDLLGLAALSIRNITILGGYPARVGTEPEAKEVYDLRTMELVKYVSRFIKEGKLFDGTMMEEPPQMTIGIVENIAGKPIKELIDSLEAKVEAGANFVRTQLVFDIDLIEEWMAEARRRGLHERISIMASILPLKNLDHVEKALQIPGIVIPEWVTNRLSENDTEEEALQIATDIIEKLQTIEGMKGVHIRPIGGNDDSVGKIVAKANLAPLKKTVIGV</sequence>
<name>A0A9X2DUA4_9BACI</name>
<evidence type="ECO:0000256" key="3">
    <source>
        <dbReference type="ARBA" id="ARBA00006743"/>
    </source>
</evidence>
<keyword evidence="10" id="KW-1185">Reference proteome</keyword>
<dbReference type="GO" id="GO:0005829">
    <property type="term" value="C:cytosol"/>
    <property type="evidence" value="ECO:0007669"/>
    <property type="project" value="TreeGrafter"/>
</dbReference>
<comment type="similarity">
    <text evidence="3 8">Belongs to the methylenetetrahydrofolate reductase family.</text>
</comment>
<evidence type="ECO:0000256" key="7">
    <source>
        <dbReference type="ARBA" id="ARBA00048628"/>
    </source>
</evidence>
<comment type="catalytic activity">
    <reaction evidence="7">
        <text>(6S)-5-methyl-5,6,7,8-tetrahydrofolate + NAD(+) = (6R)-5,10-methylene-5,6,7,8-tetrahydrofolate + NADH + H(+)</text>
        <dbReference type="Rhea" id="RHEA:19821"/>
        <dbReference type="ChEBI" id="CHEBI:15378"/>
        <dbReference type="ChEBI" id="CHEBI:15636"/>
        <dbReference type="ChEBI" id="CHEBI:18608"/>
        <dbReference type="ChEBI" id="CHEBI:57540"/>
        <dbReference type="ChEBI" id="CHEBI:57945"/>
        <dbReference type="EC" id="1.5.1.54"/>
    </reaction>
    <physiologicalReaction direction="right-to-left" evidence="7">
        <dbReference type="Rhea" id="RHEA:19823"/>
    </physiologicalReaction>
</comment>
<dbReference type="GO" id="GO:0035999">
    <property type="term" value="P:tetrahydrofolate interconversion"/>
    <property type="evidence" value="ECO:0007669"/>
    <property type="project" value="TreeGrafter"/>
</dbReference>
<dbReference type="GO" id="GO:0106312">
    <property type="term" value="F:methylenetetrahydrofolate reductase (NADH) activity"/>
    <property type="evidence" value="ECO:0007669"/>
    <property type="project" value="UniProtKB-EC"/>
</dbReference>
<evidence type="ECO:0000256" key="4">
    <source>
        <dbReference type="ARBA" id="ARBA00022630"/>
    </source>
</evidence>
<dbReference type="EMBL" id="JAMBOL010000042">
    <property type="protein sequence ID" value="MCM3716537.1"/>
    <property type="molecule type" value="Genomic_DNA"/>
</dbReference>
<keyword evidence="4 8" id="KW-0285">Flavoprotein</keyword>
<dbReference type="GO" id="GO:0071949">
    <property type="term" value="F:FAD binding"/>
    <property type="evidence" value="ECO:0007669"/>
    <property type="project" value="TreeGrafter"/>
</dbReference>
<dbReference type="AlphaFoldDB" id="A0A9X2DUA4"/>
<evidence type="ECO:0000256" key="2">
    <source>
        <dbReference type="ARBA" id="ARBA00004777"/>
    </source>
</evidence>